<evidence type="ECO:0000313" key="2">
    <source>
        <dbReference type="EMBL" id="SHL82829.1"/>
    </source>
</evidence>
<dbReference type="RefSeq" id="WP_073434377.1">
    <property type="nucleotide sequence ID" value="NZ_BJXU01000032.1"/>
</dbReference>
<accession>A0A1M7DUH6</accession>
<dbReference type="Proteomes" id="UP000321726">
    <property type="component" value="Unassembled WGS sequence"/>
</dbReference>
<evidence type="ECO:0000313" key="4">
    <source>
        <dbReference type="Proteomes" id="UP000321726"/>
    </source>
</evidence>
<reference evidence="1 4" key="2">
    <citation type="submission" date="2019-07" db="EMBL/GenBank/DDBJ databases">
        <title>Whole genome shotgun sequence of Halomonas cupida NBRC 102219.</title>
        <authorList>
            <person name="Hosoyama A."/>
            <person name="Uohara A."/>
            <person name="Ohji S."/>
            <person name="Ichikawa N."/>
        </authorList>
    </citation>
    <scope>NUCLEOTIDE SEQUENCE [LARGE SCALE GENOMIC DNA]</scope>
    <source>
        <strain evidence="1 4">NBRC 102219</strain>
    </source>
</reference>
<dbReference type="EMBL" id="BJXU01000032">
    <property type="protein sequence ID" value="GEN22984.1"/>
    <property type="molecule type" value="Genomic_DNA"/>
</dbReference>
<dbReference type="AlphaFoldDB" id="A0A1M7DUH6"/>
<gene>
    <name evidence="1" type="ORF">HCU01_09330</name>
    <name evidence="2" type="ORF">SAMN05660971_01476</name>
</gene>
<evidence type="ECO:0000313" key="1">
    <source>
        <dbReference type="EMBL" id="GEN22984.1"/>
    </source>
</evidence>
<protein>
    <submittedName>
        <fullName evidence="2">Uncharacterized protein</fullName>
    </submittedName>
</protein>
<reference evidence="2 3" key="1">
    <citation type="submission" date="2016-11" db="EMBL/GenBank/DDBJ databases">
        <authorList>
            <person name="Jaros S."/>
            <person name="Januszkiewicz K."/>
            <person name="Wedrychowicz H."/>
        </authorList>
    </citation>
    <scope>NUCLEOTIDE SEQUENCE [LARGE SCALE GENOMIC DNA]</scope>
    <source>
        <strain evidence="2 3">DSM 4740</strain>
    </source>
</reference>
<organism evidence="2 3">
    <name type="scientific">Halomonas cupida</name>
    <dbReference type="NCBI Taxonomy" id="44933"/>
    <lineage>
        <taxon>Bacteria</taxon>
        <taxon>Pseudomonadati</taxon>
        <taxon>Pseudomonadota</taxon>
        <taxon>Gammaproteobacteria</taxon>
        <taxon>Oceanospirillales</taxon>
        <taxon>Halomonadaceae</taxon>
        <taxon>Halomonas</taxon>
    </lineage>
</organism>
<keyword evidence="4" id="KW-1185">Reference proteome</keyword>
<dbReference type="STRING" id="44933.SAMN05660971_01476"/>
<proteinExistence type="predicted"/>
<sequence>MQGTFDIESFIKQRKQTRVVGDLLHEQAADYLGTLGLLIRPQMIFGEYLQGAPRGNGREAQHAFKEFKSLFESTAGAPPFRLIQELDVPLEVLSSTPQLYPYEYDISLSGNSRPVRVTSPVRWVVGYKGFELSQFRQIIKDPNRSTAELFRFIMHYLMLFYCIKRAPGLGRLLLGLRFPVSFEKLADFGDLPFCVIGSPVSSHLPDEDLIRRSTEVAGNNSFEELVDAADVEAMEDGIRERLLKAIAAA</sequence>
<dbReference type="Proteomes" id="UP000184123">
    <property type="component" value="Unassembled WGS sequence"/>
</dbReference>
<evidence type="ECO:0000313" key="3">
    <source>
        <dbReference type="Proteomes" id="UP000184123"/>
    </source>
</evidence>
<name>A0A1M7DUH6_9GAMM</name>
<dbReference type="EMBL" id="FRCA01000003">
    <property type="protein sequence ID" value="SHL82829.1"/>
    <property type="molecule type" value="Genomic_DNA"/>
</dbReference>
<dbReference type="OrthoDB" id="6981172at2"/>